<evidence type="ECO:0000256" key="2">
    <source>
        <dbReference type="ARBA" id="ARBA00022676"/>
    </source>
</evidence>
<evidence type="ECO:0000256" key="3">
    <source>
        <dbReference type="ARBA" id="ARBA00022679"/>
    </source>
</evidence>
<keyword evidence="7" id="KW-1185">Reference proteome</keyword>
<dbReference type="CDD" id="cd03784">
    <property type="entry name" value="GT1_Gtf-like"/>
    <property type="match status" value="1"/>
</dbReference>
<keyword evidence="2" id="KW-0328">Glycosyltransferase</keyword>
<dbReference type="RefSeq" id="WP_222978602.1">
    <property type="nucleotide sequence ID" value="NZ_JAINVZ010000010.1"/>
</dbReference>
<dbReference type="SUPFAM" id="SSF53756">
    <property type="entry name" value="UDP-Glycosyltransferase/glycogen phosphorylase"/>
    <property type="match status" value="1"/>
</dbReference>
<dbReference type="InterPro" id="IPR050426">
    <property type="entry name" value="Glycosyltransferase_28"/>
</dbReference>
<dbReference type="InterPro" id="IPR010610">
    <property type="entry name" value="EryCIII-like_C"/>
</dbReference>
<evidence type="ECO:0000313" key="6">
    <source>
        <dbReference type="EMBL" id="MBY8886399.1"/>
    </source>
</evidence>
<evidence type="ECO:0000313" key="7">
    <source>
        <dbReference type="Proteomes" id="UP001198565"/>
    </source>
</evidence>
<keyword evidence="3" id="KW-0808">Transferase</keyword>
<dbReference type="InterPro" id="IPR002213">
    <property type="entry name" value="UDP_glucos_trans"/>
</dbReference>
<dbReference type="PANTHER" id="PTHR48050">
    <property type="entry name" value="STEROL 3-BETA-GLUCOSYLTRANSFERASE"/>
    <property type="match status" value="1"/>
</dbReference>
<dbReference type="PANTHER" id="PTHR48050:SF13">
    <property type="entry name" value="STEROL 3-BETA-GLUCOSYLTRANSFERASE UGT80A2"/>
    <property type="match status" value="1"/>
</dbReference>
<gene>
    <name evidence="6" type="ORF">K7472_16210</name>
</gene>
<dbReference type="Pfam" id="PF21036">
    <property type="entry name" value="EryCIII-like_N"/>
    <property type="match status" value="1"/>
</dbReference>
<dbReference type="Gene3D" id="3.40.50.2000">
    <property type="entry name" value="Glycogen Phosphorylase B"/>
    <property type="match status" value="2"/>
</dbReference>
<proteinExistence type="inferred from homology"/>
<name>A0ABS7QUQ3_9ACTN</name>
<comment type="similarity">
    <text evidence="1">Belongs to the glycosyltransferase 28 family.</text>
</comment>
<dbReference type="InterPro" id="IPR048284">
    <property type="entry name" value="EryCIII-like_N"/>
</dbReference>
<dbReference type="EMBL" id="JAINVZ010000010">
    <property type="protein sequence ID" value="MBY8886399.1"/>
    <property type="molecule type" value="Genomic_DNA"/>
</dbReference>
<dbReference type="Pfam" id="PF06722">
    <property type="entry name" value="EryCIII-like_C"/>
    <property type="match status" value="1"/>
</dbReference>
<evidence type="ECO:0000259" key="5">
    <source>
        <dbReference type="Pfam" id="PF21036"/>
    </source>
</evidence>
<evidence type="ECO:0000256" key="1">
    <source>
        <dbReference type="ARBA" id="ARBA00006962"/>
    </source>
</evidence>
<sequence>MRVLFTTWAEPAHLYSLIPLAWAARTAGHEVRIAAPPSIVPAVSRAGLVGVAVGRDVAVQQIKQRADLAPWREPGRWPRHWAAHPESLDDGQRAVLAALGDKQVAVAEAMADDLVAFARFWRPDVVVHDNLTFAGPVAAAATGVPALGHTWGSATVMRVELTGLRGAPLDSYTRLFERFGADPQAGPVGWLDPSPPSMRLPDPLPTRRFAMRYAPFNGPGLVPGWVHVKGRSPRVCVTSGISSTKVRPGELPEMVGRTLRALVARDVEVVLAVGPGQAANLGGLPSGVRVAESVPMNALLPTCAAVVHHGGSGTGLTAAAVGTPQLVLPRIPVTAEIGERVADFGAGLIPDFADQDDPEVIGACVDRLVTEPAFAGAAAALRAEIAAQPSPAATVDLLERIALGGPEAVREAA</sequence>
<feature type="domain" description="Erythromycin biosynthesis protein CIII-like C-terminal" evidence="4">
    <location>
        <begin position="257"/>
        <end position="399"/>
    </location>
</feature>
<evidence type="ECO:0000259" key="4">
    <source>
        <dbReference type="Pfam" id="PF06722"/>
    </source>
</evidence>
<organism evidence="6 7">
    <name type="scientific">Streptantibioticus parmotrematis</name>
    <dbReference type="NCBI Taxonomy" id="2873249"/>
    <lineage>
        <taxon>Bacteria</taxon>
        <taxon>Bacillati</taxon>
        <taxon>Actinomycetota</taxon>
        <taxon>Actinomycetes</taxon>
        <taxon>Kitasatosporales</taxon>
        <taxon>Streptomycetaceae</taxon>
        <taxon>Streptantibioticus</taxon>
    </lineage>
</organism>
<feature type="domain" description="Erythromycin biosynthesis protein CIII-like N-terminal" evidence="5">
    <location>
        <begin position="22"/>
        <end position="240"/>
    </location>
</feature>
<comment type="caution">
    <text evidence="6">The sequence shown here is derived from an EMBL/GenBank/DDBJ whole genome shotgun (WGS) entry which is preliminary data.</text>
</comment>
<protein>
    <submittedName>
        <fullName evidence="6">DUF1205 domain-containing protein</fullName>
    </submittedName>
</protein>
<accession>A0ABS7QUQ3</accession>
<reference evidence="6 7" key="1">
    <citation type="submission" date="2021-08" db="EMBL/GenBank/DDBJ databases">
        <title>Streptomyces sp. PTM05 isolated from lichen.</title>
        <authorList>
            <person name="Somphong A."/>
            <person name="Phongsopitanun W."/>
            <person name="Tanasupawat S."/>
        </authorList>
    </citation>
    <scope>NUCLEOTIDE SEQUENCE [LARGE SCALE GENOMIC DNA]</scope>
    <source>
        <strain evidence="6 7">Ptm05</strain>
    </source>
</reference>
<dbReference type="Proteomes" id="UP001198565">
    <property type="component" value="Unassembled WGS sequence"/>
</dbReference>